<feature type="compositionally biased region" description="Low complexity" evidence="2">
    <location>
        <begin position="133"/>
        <end position="152"/>
    </location>
</feature>
<dbReference type="SUPFAM" id="SSF57667">
    <property type="entry name" value="beta-beta-alpha zinc fingers"/>
    <property type="match status" value="1"/>
</dbReference>
<dbReference type="PROSITE" id="PS00028">
    <property type="entry name" value="ZINC_FINGER_C2H2_1"/>
    <property type="match status" value="2"/>
</dbReference>
<dbReference type="Gene3D" id="3.30.160.60">
    <property type="entry name" value="Classic Zinc Finger"/>
    <property type="match status" value="1"/>
</dbReference>
<protein>
    <recommendedName>
        <fullName evidence="3">C2H2-type domain-containing protein</fullName>
    </recommendedName>
</protein>
<reference evidence="4 5" key="1">
    <citation type="journal article" date="2014" name="Genome Biol. Evol.">
        <title>The genome of the myxosporean Thelohanellus kitauei shows adaptations to nutrient acquisition within its fish host.</title>
        <authorList>
            <person name="Yang Y."/>
            <person name="Xiong J."/>
            <person name="Zhou Z."/>
            <person name="Huo F."/>
            <person name="Miao W."/>
            <person name="Ran C."/>
            <person name="Liu Y."/>
            <person name="Zhang J."/>
            <person name="Feng J."/>
            <person name="Wang M."/>
            <person name="Wang M."/>
            <person name="Wang L."/>
            <person name="Yao B."/>
        </authorList>
    </citation>
    <scope>NUCLEOTIDE SEQUENCE [LARGE SCALE GENOMIC DNA]</scope>
    <source>
        <strain evidence="4">Wuqing</strain>
    </source>
</reference>
<feature type="region of interest" description="Disordered" evidence="2">
    <location>
        <begin position="289"/>
        <end position="317"/>
    </location>
</feature>
<dbReference type="AlphaFoldDB" id="A0A0C2MRI9"/>
<evidence type="ECO:0000313" key="4">
    <source>
        <dbReference type="EMBL" id="KII66900.1"/>
    </source>
</evidence>
<evidence type="ECO:0000256" key="2">
    <source>
        <dbReference type="SAM" id="MobiDB-lite"/>
    </source>
</evidence>
<proteinExistence type="predicted"/>
<feature type="compositionally biased region" description="Polar residues" evidence="2">
    <location>
        <begin position="121"/>
        <end position="132"/>
    </location>
</feature>
<dbReference type="EMBL" id="JWZT01003400">
    <property type="protein sequence ID" value="KII66900.1"/>
    <property type="molecule type" value="Genomic_DNA"/>
</dbReference>
<dbReference type="GO" id="GO:0003676">
    <property type="term" value="F:nucleic acid binding"/>
    <property type="evidence" value="ECO:0007669"/>
    <property type="project" value="InterPro"/>
</dbReference>
<keyword evidence="5" id="KW-1185">Reference proteome</keyword>
<accession>A0A0C2MRI9</accession>
<dbReference type="Pfam" id="PF12874">
    <property type="entry name" value="zf-met"/>
    <property type="match status" value="2"/>
</dbReference>
<gene>
    <name evidence="4" type="ORF">RF11_08105</name>
</gene>
<feature type="domain" description="C2H2-type" evidence="3">
    <location>
        <begin position="61"/>
        <end position="88"/>
    </location>
</feature>
<dbReference type="GO" id="GO:0008270">
    <property type="term" value="F:zinc ion binding"/>
    <property type="evidence" value="ECO:0007669"/>
    <property type="project" value="UniProtKB-KW"/>
</dbReference>
<keyword evidence="1" id="KW-0863">Zinc-finger</keyword>
<dbReference type="SMART" id="SM00355">
    <property type="entry name" value="ZnF_C2H2"/>
    <property type="match status" value="3"/>
</dbReference>
<keyword evidence="1" id="KW-0862">Zinc</keyword>
<evidence type="ECO:0000256" key="1">
    <source>
        <dbReference type="PROSITE-ProRule" id="PRU00042"/>
    </source>
</evidence>
<evidence type="ECO:0000313" key="5">
    <source>
        <dbReference type="Proteomes" id="UP000031668"/>
    </source>
</evidence>
<dbReference type="InterPro" id="IPR036236">
    <property type="entry name" value="Znf_C2H2_sf"/>
</dbReference>
<feature type="region of interest" description="Disordered" evidence="2">
    <location>
        <begin position="211"/>
        <end position="232"/>
    </location>
</feature>
<organism evidence="4 5">
    <name type="scientific">Thelohanellus kitauei</name>
    <name type="common">Myxosporean</name>
    <dbReference type="NCBI Taxonomy" id="669202"/>
    <lineage>
        <taxon>Eukaryota</taxon>
        <taxon>Metazoa</taxon>
        <taxon>Cnidaria</taxon>
        <taxon>Myxozoa</taxon>
        <taxon>Myxosporea</taxon>
        <taxon>Bivalvulida</taxon>
        <taxon>Platysporina</taxon>
        <taxon>Myxobolidae</taxon>
        <taxon>Thelohanellus</taxon>
    </lineage>
</organism>
<name>A0A0C2MRI9_THEKT</name>
<feature type="region of interest" description="Disordered" evidence="2">
    <location>
        <begin position="121"/>
        <end position="154"/>
    </location>
</feature>
<dbReference type="InterPro" id="IPR013087">
    <property type="entry name" value="Znf_C2H2_type"/>
</dbReference>
<comment type="caution">
    <text evidence="4">The sequence shown here is derived from an EMBL/GenBank/DDBJ whole genome shotgun (WGS) entry which is preliminary data.</text>
</comment>
<evidence type="ECO:0000259" key="3">
    <source>
        <dbReference type="PROSITE" id="PS50157"/>
    </source>
</evidence>
<sequence>MENKASSVCLSCSLFMKADEKEEHEKTPLHSNTASVYPHSSNFPKEKSLICELSRPISVEFHCAICGQEFFSHASASQHLAFHELTDSNSEADKEWNHNLKVFCNFGFKNTDLNTFPIARSQTETQSVQQSIPQPLTNTDPPTNDQPQPQGTSPMKYVHVHSNLFVCGPDCRKRKIKRKKQAATPQGFYCETCKIACPGKESYDAHLVGKKHKKKVAPKQNPTQSYPSGYKSGVQKAKKIESNFYCKPCRMNLNTRENFIQHNAIHKNIQRAPTYSPITQNYGHPVSGPRGVPNVDFPTPPHLHPAKPDPNNYDPENANDYPYQYPEPYLRSWSYPYRDYAWK</sequence>
<dbReference type="InterPro" id="IPR003604">
    <property type="entry name" value="Matrin/U1-like-C_Znf_C2H2"/>
</dbReference>
<dbReference type="Proteomes" id="UP000031668">
    <property type="component" value="Unassembled WGS sequence"/>
</dbReference>
<dbReference type="SMART" id="SM00451">
    <property type="entry name" value="ZnF_U1"/>
    <property type="match status" value="2"/>
</dbReference>
<keyword evidence="1" id="KW-0479">Metal-binding</keyword>
<dbReference type="PROSITE" id="PS50157">
    <property type="entry name" value="ZINC_FINGER_C2H2_2"/>
    <property type="match status" value="1"/>
</dbReference>
<dbReference type="OrthoDB" id="8898434at2759"/>